<gene>
    <name evidence="3" type="ORF">MAPG_07189</name>
</gene>
<dbReference type="AlphaFoldDB" id="A0A0C4E403"/>
<dbReference type="OMA" id="RSKRFFQ"/>
<dbReference type="EMBL" id="ADBL01001736">
    <property type="status" value="NOT_ANNOTATED_CDS"/>
    <property type="molecule type" value="Genomic_DNA"/>
</dbReference>
<dbReference type="Proteomes" id="UP000011715">
    <property type="component" value="Unassembled WGS sequence"/>
</dbReference>
<dbReference type="PANTHER" id="PTHR43591">
    <property type="entry name" value="METHYLTRANSFERASE"/>
    <property type="match status" value="1"/>
</dbReference>
<evidence type="ECO:0000313" key="3">
    <source>
        <dbReference type="EMBL" id="KLU88202.1"/>
    </source>
</evidence>
<evidence type="ECO:0000313" key="5">
    <source>
        <dbReference type="Proteomes" id="UP000011715"/>
    </source>
</evidence>
<dbReference type="EMBL" id="GL876971">
    <property type="protein sequence ID" value="KLU88202.1"/>
    <property type="molecule type" value="Genomic_DNA"/>
</dbReference>
<sequence>MALSLLSLPRSPPDRPTAKKQSISSTKRFFRYVAKRFGKNYEPRYGYFPSDERYRTSETQHKLFFELFEDKLHLAPTLQPRRVLDVGTGPGCWAVDYGKFSFRRLPHPPTHSLAALTTGWTFFANMWRACCCLHVHLPTAKLNPHATVIGVDIEPVRPRTAIPRNCEFMMMDVTKDWAGIFPEGDEQGSGFDLIHVRMMGDLPQVDDLIQSVYTHLNPGGWAEFTEWVVVIETPDRSCEGGAFMRWNRLLRQGIQRLGSSVYYPLRYKERLLDAGFANVAEVKNAAPNNACYPGKRMQRIGNRMVRCWMMVLDPVSVPIFHALGWSQTALDLLLDEVKKEIVDTRKHSYMTL</sequence>
<reference evidence="3" key="3">
    <citation type="submission" date="2011-03" db="EMBL/GenBank/DDBJ databases">
        <title>Annotation of Magnaporthe poae ATCC 64411.</title>
        <authorList>
            <person name="Ma L.-J."/>
            <person name="Dead R."/>
            <person name="Young S.K."/>
            <person name="Zeng Q."/>
            <person name="Gargeya S."/>
            <person name="Fitzgerald M."/>
            <person name="Haas B."/>
            <person name="Abouelleil A."/>
            <person name="Alvarado L."/>
            <person name="Arachchi H.M."/>
            <person name="Berlin A."/>
            <person name="Brown A."/>
            <person name="Chapman S.B."/>
            <person name="Chen Z."/>
            <person name="Dunbar C."/>
            <person name="Freedman E."/>
            <person name="Gearin G."/>
            <person name="Gellesch M."/>
            <person name="Goldberg J."/>
            <person name="Griggs A."/>
            <person name="Gujja S."/>
            <person name="Heiman D."/>
            <person name="Howarth C."/>
            <person name="Larson L."/>
            <person name="Lui A."/>
            <person name="MacDonald P.J.P."/>
            <person name="Mehta T."/>
            <person name="Montmayeur A."/>
            <person name="Murphy C."/>
            <person name="Neiman D."/>
            <person name="Pearson M."/>
            <person name="Priest M."/>
            <person name="Roberts A."/>
            <person name="Saif S."/>
            <person name="Shea T."/>
            <person name="Shenoy N."/>
            <person name="Sisk P."/>
            <person name="Stolte C."/>
            <person name="Sykes S."/>
            <person name="Yandava C."/>
            <person name="Wortman J."/>
            <person name="Nusbaum C."/>
            <person name="Birren B."/>
        </authorList>
    </citation>
    <scope>NUCLEOTIDE SEQUENCE</scope>
    <source>
        <strain evidence="3">ATCC 64411</strain>
    </source>
</reference>
<dbReference type="eggNOG" id="ENOG502RPMY">
    <property type="taxonomic scope" value="Eukaryota"/>
</dbReference>
<dbReference type="PANTHER" id="PTHR43591:SF24">
    <property type="entry name" value="2-METHOXY-6-POLYPRENYL-1,4-BENZOQUINOL METHYLASE, MITOCHONDRIAL"/>
    <property type="match status" value="1"/>
</dbReference>
<dbReference type="GO" id="GO:0008168">
    <property type="term" value="F:methyltransferase activity"/>
    <property type="evidence" value="ECO:0007669"/>
    <property type="project" value="TreeGrafter"/>
</dbReference>
<dbReference type="STRING" id="644358.A0A0C4E403"/>
<accession>A0A0C4E403</accession>
<reference evidence="4" key="5">
    <citation type="submission" date="2015-06" db="UniProtKB">
        <authorList>
            <consortium name="EnsemblFungi"/>
        </authorList>
    </citation>
    <scope>IDENTIFICATION</scope>
    <source>
        <strain evidence="4">ATCC 64411</strain>
    </source>
</reference>
<evidence type="ECO:0000256" key="2">
    <source>
        <dbReference type="SAM" id="MobiDB-lite"/>
    </source>
</evidence>
<evidence type="ECO:0008006" key="6">
    <source>
        <dbReference type="Google" id="ProtNLM"/>
    </source>
</evidence>
<dbReference type="SUPFAM" id="SSF53335">
    <property type="entry name" value="S-adenosyl-L-methionine-dependent methyltransferases"/>
    <property type="match status" value="1"/>
</dbReference>
<keyword evidence="5" id="KW-1185">Reference proteome</keyword>
<evidence type="ECO:0000313" key="4">
    <source>
        <dbReference type="EnsemblFungi" id="MAPG_07189T0"/>
    </source>
</evidence>
<dbReference type="InterPro" id="IPR029063">
    <property type="entry name" value="SAM-dependent_MTases_sf"/>
</dbReference>
<proteinExistence type="inferred from homology"/>
<comment type="similarity">
    <text evidence="1">Belongs to the methyltransferase superfamily. LaeA methyltransferase family.</text>
</comment>
<protein>
    <recommendedName>
        <fullName evidence="6">Methyltransferase domain-containing protein</fullName>
    </recommendedName>
</protein>
<reference evidence="3" key="2">
    <citation type="submission" date="2010-05" db="EMBL/GenBank/DDBJ databases">
        <title>The Genome Sequence of Magnaporthe poae strain ATCC 64411.</title>
        <authorList>
            <consortium name="The Broad Institute Genome Sequencing Platform"/>
            <consortium name="Broad Institute Genome Sequencing Center for Infectious Disease"/>
            <person name="Ma L.-J."/>
            <person name="Dead R."/>
            <person name="Young S."/>
            <person name="Zeng Q."/>
            <person name="Koehrsen M."/>
            <person name="Alvarado L."/>
            <person name="Berlin A."/>
            <person name="Chapman S.B."/>
            <person name="Chen Z."/>
            <person name="Freedman E."/>
            <person name="Gellesch M."/>
            <person name="Goldberg J."/>
            <person name="Griggs A."/>
            <person name="Gujja S."/>
            <person name="Heilman E.R."/>
            <person name="Heiman D."/>
            <person name="Hepburn T."/>
            <person name="Howarth C."/>
            <person name="Jen D."/>
            <person name="Larson L."/>
            <person name="Mehta T."/>
            <person name="Neiman D."/>
            <person name="Pearson M."/>
            <person name="Roberts A."/>
            <person name="Saif S."/>
            <person name="Shea T."/>
            <person name="Shenoy N."/>
            <person name="Sisk P."/>
            <person name="Stolte C."/>
            <person name="Sykes S."/>
            <person name="Walk T."/>
            <person name="White J."/>
            <person name="Yandava C."/>
            <person name="Haas B."/>
            <person name="Nusbaum C."/>
            <person name="Birren B."/>
        </authorList>
    </citation>
    <scope>NUCLEOTIDE SEQUENCE</scope>
    <source>
        <strain evidence="3">ATCC 64411</strain>
    </source>
</reference>
<reference evidence="4" key="4">
    <citation type="journal article" date="2015" name="G3 (Bethesda)">
        <title>Genome sequences of three phytopathogenic species of the Magnaporthaceae family of fungi.</title>
        <authorList>
            <person name="Okagaki L.H."/>
            <person name="Nunes C.C."/>
            <person name="Sailsbery J."/>
            <person name="Clay B."/>
            <person name="Brown D."/>
            <person name="John T."/>
            <person name="Oh Y."/>
            <person name="Young N."/>
            <person name="Fitzgerald M."/>
            <person name="Haas B.J."/>
            <person name="Zeng Q."/>
            <person name="Young S."/>
            <person name="Adiconis X."/>
            <person name="Fan L."/>
            <person name="Levin J.Z."/>
            <person name="Mitchell T.K."/>
            <person name="Okubara P.A."/>
            <person name="Farman M.L."/>
            <person name="Kohn L.M."/>
            <person name="Birren B."/>
            <person name="Ma L.-J."/>
            <person name="Dean R.A."/>
        </authorList>
    </citation>
    <scope>NUCLEOTIDE SEQUENCE</scope>
    <source>
        <strain evidence="4">ATCC 64411 / 73-15</strain>
    </source>
</reference>
<dbReference type="EnsemblFungi" id="MAPG_07189T0">
    <property type="protein sequence ID" value="MAPG_07189T0"/>
    <property type="gene ID" value="MAPG_07189"/>
</dbReference>
<dbReference type="Gene3D" id="3.40.50.150">
    <property type="entry name" value="Vaccinia Virus protein VP39"/>
    <property type="match status" value="1"/>
</dbReference>
<feature type="region of interest" description="Disordered" evidence="2">
    <location>
        <begin position="1"/>
        <end position="23"/>
    </location>
</feature>
<organism evidence="4 5">
    <name type="scientific">Magnaporthiopsis poae (strain ATCC 64411 / 73-15)</name>
    <name type="common">Kentucky bluegrass fungus</name>
    <name type="synonym">Magnaporthe poae</name>
    <dbReference type="NCBI Taxonomy" id="644358"/>
    <lineage>
        <taxon>Eukaryota</taxon>
        <taxon>Fungi</taxon>
        <taxon>Dikarya</taxon>
        <taxon>Ascomycota</taxon>
        <taxon>Pezizomycotina</taxon>
        <taxon>Sordariomycetes</taxon>
        <taxon>Sordariomycetidae</taxon>
        <taxon>Magnaporthales</taxon>
        <taxon>Magnaporthaceae</taxon>
        <taxon>Magnaporthiopsis</taxon>
    </lineage>
</organism>
<reference evidence="5" key="1">
    <citation type="submission" date="2010-05" db="EMBL/GenBank/DDBJ databases">
        <title>The genome sequence of Magnaporthe poae strain ATCC 64411.</title>
        <authorList>
            <person name="Ma L.-J."/>
            <person name="Dead R."/>
            <person name="Young S."/>
            <person name="Zeng Q."/>
            <person name="Koehrsen M."/>
            <person name="Alvarado L."/>
            <person name="Berlin A."/>
            <person name="Chapman S.B."/>
            <person name="Chen Z."/>
            <person name="Freedman E."/>
            <person name="Gellesch M."/>
            <person name="Goldberg J."/>
            <person name="Griggs A."/>
            <person name="Gujja S."/>
            <person name="Heilman E.R."/>
            <person name="Heiman D."/>
            <person name="Hepburn T."/>
            <person name="Howarth C."/>
            <person name="Jen D."/>
            <person name="Larson L."/>
            <person name="Mehta T."/>
            <person name="Neiman D."/>
            <person name="Pearson M."/>
            <person name="Roberts A."/>
            <person name="Saif S."/>
            <person name="Shea T."/>
            <person name="Shenoy N."/>
            <person name="Sisk P."/>
            <person name="Stolte C."/>
            <person name="Sykes S."/>
            <person name="Walk T."/>
            <person name="White J."/>
            <person name="Yandava C."/>
            <person name="Haas B."/>
            <person name="Nusbaum C."/>
            <person name="Birren B."/>
        </authorList>
    </citation>
    <scope>NUCLEOTIDE SEQUENCE [LARGE SCALE GENOMIC DNA]</scope>
    <source>
        <strain evidence="5">ATCC 64411 / 73-15</strain>
    </source>
</reference>
<evidence type="ECO:0000256" key="1">
    <source>
        <dbReference type="ARBA" id="ARBA00038158"/>
    </source>
</evidence>
<dbReference type="Pfam" id="PF13489">
    <property type="entry name" value="Methyltransf_23"/>
    <property type="match status" value="1"/>
</dbReference>
<dbReference type="VEuPathDB" id="FungiDB:MAPG_07189"/>
<name>A0A0C4E403_MAGP6</name>
<dbReference type="OrthoDB" id="2013972at2759"/>